<dbReference type="RefSeq" id="WP_193993795.1">
    <property type="nucleotide sequence ID" value="NZ_JADEXP010000122.1"/>
</dbReference>
<dbReference type="EMBL" id="JADEXP010000122">
    <property type="protein sequence ID" value="MBE9067839.1"/>
    <property type="molecule type" value="Genomic_DNA"/>
</dbReference>
<dbReference type="AlphaFoldDB" id="A0A929F9Z5"/>
<keyword evidence="3" id="KW-1185">Reference proteome</keyword>
<sequence length="147" mass="15930">MTSSIPVAASLRLIVINIGKLTLACRIETVYKVVNRSAIHSSGLGPTGLTHIDGHTVVVMDLHRKLFNVPITGEPGYFVIINSHGENLVAIPVTAAPNLMDVQREQIRLLPQTYRQSDTLGIASHVTVVPNGEESLTLFILDENALL</sequence>
<organism evidence="2 3">
    <name type="scientific">Leptolyngbya cf. ectocarpi LEGE 11479</name>
    <dbReference type="NCBI Taxonomy" id="1828722"/>
    <lineage>
        <taxon>Bacteria</taxon>
        <taxon>Bacillati</taxon>
        <taxon>Cyanobacteriota</taxon>
        <taxon>Cyanophyceae</taxon>
        <taxon>Leptolyngbyales</taxon>
        <taxon>Leptolyngbyaceae</taxon>
        <taxon>Leptolyngbya group</taxon>
        <taxon>Leptolyngbya</taxon>
    </lineage>
</organism>
<dbReference type="SMART" id="SM00260">
    <property type="entry name" value="CheW"/>
    <property type="match status" value="1"/>
</dbReference>
<comment type="caution">
    <text evidence="2">The sequence shown here is derived from an EMBL/GenBank/DDBJ whole genome shotgun (WGS) entry which is preliminary data.</text>
</comment>
<proteinExistence type="predicted"/>
<feature type="domain" description="CheW-like" evidence="1">
    <location>
        <begin position="8"/>
        <end position="147"/>
    </location>
</feature>
<evidence type="ECO:0000313" key="3">
    <source>
        <dbReference type="Proteomes" id="UP000615026"/>
    </source>
</evidence>
<protein>
    <submittedName>
        <fullName evidence="2">Chemotaxis protein CheW</fullName>
    </submittedName>
</protein>
<accession>A0A929F9Z5</accession>
<gene>
    <name evidence="2" type="ORF">IQ260_14385</name>
</gene>
<name>A0A929F9Z5_LEPEC</name>
<reference evidence="2" key="1">
    <citation type="submission" date="2020-10" db="EMBL/GenBank/DDBJ databases">
        <authorList>
            <person name="Castelo-Branco R."/>
            <person name="Eusebio N."/>
            <person name="Adriana R."/>
            <person name="Vieira A."/>
            <person name="Brugerolle De Fraissinette N."/>
            <person name="Rezende De Castro R."/>
            <person name="Schneider M.P."/>
            <person name="Vasconcelos V."/>
            <person name="Leao P.N."/>
        </authorList>
    </citation>
    <scope>NUCLEOTIDE SEQUENCE</scope>
    <source>
        <strain evidence="2">LEGE 11479</strain>
    </source>
</reference>
<evidence type="ECO:0000259" key="1">
    <source>
        <dbReference type="SMART" id="SM00260"/>
    </source>
</evidence>
<dbReference type="GO" id="GO:0006935">
    <property type="term" value="P:chemotaxis"/>
    <property type="evidence" value="ECO:0007669"/>
    <property type="project" value="InterPro"/>
</dbReference>
<dbReference type="InterPro" id="IPR036061">
    <property type="entry name" value="CheW-like_dom_sf"/>
</dbReference>
<dbReference type="InterPro" id="IPR002545">
    <property type="entry name" value="CheW-lke_dom"/>
</dbReference>
<dbReference type="GO" id="GO:0007165">
    <property type="term" value="P:signal transduction"/>
    <property type="evidence" value="ECO:0007669"/>
    <property type="project" value="InterPro"/>
</dbReference>
<dbReference type="Proteomes" id="UP000615026">
    <property type="component" value="Unassembled WGS sequence"/>
</dbReference>
<dbReference type="Pfam" id="PF01584">
    <property type="entry name" value="CheW"/>
    <property type="match status" value="1"/>
</dbReference>
<dbReference type="SUPFAM" id="SSF50341">
    <property type="entry name" value="CheW-like"/>
    <property type="match status" value="1"/>
</dbReference>
<evidence type="ECO:0000313" key="2">
    <source>
        <dbReference type="EMBL" id="MBE9067839.1"/>
    </source>
</evidence>